<dbReference type="PANTHER" id="PTHR12761">
    <property type="entry name" value="HERMANSKY-PUDLAK SYNDROME PROTEIN 1"/>
    <property type="match status" value="1"/>
</dbReference>
<keyword evidence="2" id="KW-1185">Reference proteome</keyword>
<evidence type="ECO:0000313" key="2">
    <source>
        <dbReference type="Proteomes" id="UP000663879"/>
    </source>
</evidence>
<name>A0A813LWZ4_9BILA</name>
<evidence type="ECO:0000313" key="1">
    <source>
        <dbReference type="EMBL" id="CAF0708209.1"/>
    </source>
</evidence>
<dbReference type="GO" id="GO:0005085">
    <property type="term" value="F:guanyl-nucleotide exchange factor activity"/>
    <property type="evidence" value="ECO:0007669"/>
    <property type="project" value="TreeGrafter"/>
</dbReference>
<organism evidence="1 2">
    <name type="scientific">Brachionus calyciflorus</name>
    <dbReference type="NCBI Taxonomy" id="104777"/>
    <lineage>
        <taxon>Eukaryota</taxon>
        <taxon>Metazoa</taxon>
        <taxon>Spiralia</taxon>
        <taxon>Gnathifera</taxon>
        <taxon>Rotifera</taxon>
        <taxon>Eurotatoria</taxon>
        <taxon>Monogononta</taxon>
        <taxon>Pseudotrocha</taxon>
        <taxon>Ploima</taxon>
        <taxon>Brachionidae</taxon>
        <taxon>Brachionus</taxon>
    </lineage>
</organism>
<gene>
    <name evidence="1" type="ORF">OXX778_LOCUS571</name>
</gene>
<dbReference type="EMBL" id="CAJNOC010000030">
    <property type="protein sequence ID" value="CAF0708209.1"/>
    <property type="molecule type" value="Genomic_DNA"/>
</dbReference>
<dbReference type="GO" id="GO:0031085">
    <property type="term" value="C:BLOC-3 complex"/>
    <property type="evidence" value="ECO:0007669"/>
    <property type="project" value="TreeGrafter"/>
</dbReference>
<reference evidence="1" key="1">
    <citation type="submission" date="2021-02" db="EMBL/GenBank/DDBJ databases">
        <authorList>
            <person name="Nowell W R."/>
        </authorList>
    </citation>
    <scope>NUCLEOTIDE SEQUENCE</scope>
    <source>
        <strain evidence="1">Ploen Becks lab</strain>
    </source>
</reference>
<sequence>MAEYQAKTSFLVFDSKRKFLLYKILTKELQNHLLKEFDIYFSSAKLEDKTNQDTNQTLELESDLVYEYFAPIVNSFEISKDINFKFESTLLNNSNYSIRFYPFKEYLFICIYDLKYLNLTFKTTDLVNQVYSDYYSNWFCKSFLSLIIFKYGICLDKKCFDSNFKSLFLKWCDLFLTQHVYYVEAIEVVQVNEDIKNKCETFLDEFINNLSQTESILADFDYMDDEFSNNNVEEVSNEESNELENFFNDPSSVNLHILSCSGKILYKQNRLDKLSRKKKLSLDSSSVFLLLLESALFLETYSTEDLNDTFKTANNSSFVSMDSDNNNFMSVFEPDKNFVSTPQSIESSPGFDLKKNFITKTTSCFLSHKNQSLGFYDVLYLKLSDGLCLISVKLGKYSKYCDLIHDFENLLIDFNNILIQKIQNFDREENINKQFLSFFMNKLIIFYEKLINLKDELNSKNSIKKSNFLKKNFDENKSSRRTSIQMDPWKQNSLRIINTLQVKLNVFNNSQQFKDFISGTSKESDLRYLESQMDLIKSNLNDLFFELFLSNSKTTPKEILDKKLSMKSLFLLDNLANFYTKHLNDYKSFIDIKVKRNYSMAYYLHMIPGLVHFSFINRNNNKCIIPSMDSDNNIDEFKINKIYKKYLPIVYKLLYSNDSTEFIFRDDKLGVTFSYKIWFVDKNFNKIPVDFNEMNQLYGSITDVSANYQNSVLIKMLIEKNSYRQPGITGKNFYDFLKKVCYPNAPVGSLICYELATLHGNNVKEEIIKNNIKYLSDFLPKVT</sequence>
<proteinExistence type="predicted"/>
<dbReference type="AlphaFoldDB" id="A0A813LWZ4"/>
<evidence type="ECO:0008006" key="3">
    <source>
        <dbReference type="Google" id="ProtNLM"/>
    </source>
</evidence>
<dbReference type="PANTHER" id="PTHR12761:SF1">
    <property type="entry name" value="BLOC-3 COMPLEX MEMBER HPS1"/>
    <property type="match status" value="1"/>
</dbReference>
<accession>A0A813LWZ4</accession>
<dbReference type="InterPro" id="IPR026053">
    <property type="entry name" value="HPS1"/>
</dbReference>
<dbReference type="Proteomes" id="UP000663879">
    <property type="component" value="Unassembled WGS sequence"/>
</dbReference>
<comment type="caution">
    <text evidence="1">The sequence shown here is derived from an EMBL/GenBank/DDBJ whole genome shotgun (WGS) entry which is preliminary data.</text>
</comment>
<protein>
    <recommendedName>
        <fullName evidence="3">Hermansky-Pudlak syndrome 1</fullName>
    </recommendedName>
</protein>
<dbReference type="OrthoDB" id="10255234at2759"/>